<gene>
    <name evidence="2" type="ORF">UFOPK1820_00644</name>
</gene>
<name>A0A6J6GEK8_9ZZZZ</name>
<evidence type="ECO:0000313" key="2">
    <source>
        <dbReference type="EMBL" id="CAB4599726.1"/>
    </source>
</evidence>
<feature type="region of interest" description="Disordered" evidence="1">
    <location>
        <begin position="78"/>
        <end position="99"/>
    </location>
</feature>
<organism evidence="2">
    <name type="scientific">freshwater metagenome</name>
    <dbReference type="NCBI Taxonomy" id="449393"/>
    <lineage>
        <taxon>unclassified sequences</taxon>
        <taxon>metagenomes</taxon>
        <taxon>ecological metagenomes</taxon>
    </lineage>
</organism>
<dbReference type="AlphaFoldDB" id="A0A6J6GEK8"/>
<protein>
    <submittedName>
        <fullName evidence="2">Unannotated protein</fullName>
    </submittedName>
</protein>
<accession>A0A6J6GEK8</accession>
<sequence>MAIACDSYADPAGASPDSALMDLSRFTVSRASAPAPRTSERRADVTRTTAASTTRATIAIKIVAKGVIKVCSSQLEEQAVPPWEDKVETRATEERSDDD</sequence>
<reference evidence="2" key="1">
    <citation type="submission" date="2020-05" db="EMBL/GenBank/DDBJ databases">
        <authorList>
            <person name="Chiriac C."/>
            <person name="Salcher M."/>
            <person name="Ghai R."/>
            <person name="Kavagutti S V."/>
        </authorList>
    </citation>
    <scope>NUCLEOTIDE SEQUENCE</scope>
</reference>
<proteinExistence type="predicted"/>
<feature type="compositionally biased region" description="Basic and acidic residues" evidence="1">
    <location>
        <begin position="83"/>
        <end position="99"/>
    </location>
</feature>
<dbReference type="EMBL" id="CAEZUK010000084">
    <property type="protein sequence ID" value="CAB4599726.1"/>
    <property type="molecule type" value="Genomic_DNA"/>
</dbReference>
<evidence type="ECO:0000256" key="1">
    <source>
        <dbReference type="SAM" id="MobiDB-lite"/>
    </source>
</evidence>